<evidence type="ECO:0000256" key="10">
    <source>
        <dbReference type="SAM" id="Phobius"/>
    </source>
</evidence>
<dbReference type="PANTHER" id="PTHR43711:SF1">
    <property type="entry name" value="HISTIDINE KINASE 1"/>
    <property type="match status" value="1"/>
</dbReference>
<keyword evidence="7" id="KW-0807">Transducer</keyword>
<dbReference type="CDD" id="cd06225">
    <property type="entry name" value="HAMP"/>
    <property type="match status" value="1"/>
</dbReference>
<name>A0A8J8C367_9EURY</name>
<dbReference type="SUPFAM" id="SSF47384">
    <property type="entry name" value="Homodimeric domain of signal transducing histidine kinase"/>
    <property type="match status" value="1"/>
</dbReference>
<dbReference type="CDD" id="cd00082">
    <property type="entry name" value="HisKA"/>
    <property type="match status" value="1"/>
</dbReference>
<keyword evidence="14" id="KW-1185">Reference proteome</keyword>
<dbReference type="SMART" id="SM00388">
    <property type="entry name" value="HisKA"/>
    <property type="match status" value="1"/>
</dbReference>
<dbReference type="PROSITE" id="PS50109">
    <property type="entry name" value="HIS_KIN"/>
    <property type="match status" value="1"/>
</dbReference>
<evidence type="ECO:0000259" key="11">
    <source>
        <dbReference type="PROSITE" id="PS50109"/>
    </source>
</evidence>
<feature type="transmembrane region" description="Helical" evidence="10">
    <location>
        <begin position="47"/>
        <end position="71"/>
    </location>
</feature>
<feature type="coiled-coil region" evidence="8">
    <location>
        <begin position="370"/>
        <end position="414"/>
    </location>
</feature>
<dbReference type="AlphaFoldDB" id="A0A8J8C367"/>
<evidence type="ECO:0000313" key="13">
    <source>
        <dbReference type="EMBL" id="MBV0922769.1"/>
    </source>
</evidence>
<dbReference type="Pfam" id="PF00672">
    <property type="entry name" value="HAMP"/>
    <property type="match status" value="1"/>
</dbReference>
<evidence type="ECO:0000256" key="7">
    <source>
        <dbReference type="ARBA" id="ARBA00023224"/>
    </source>
</evidence>
<dbReference type="SMART" id="SM00387">
    <property type="entry name" value="HATPase_c"/>
    <property type="match status" value="1"/>
</dbReference>
<evidence type="ECO:0000256" key="5">
    <source>
        <dbReference type="ARBA" id="ARBA00022777"/>
    </source>
</evidence>
<keyword evidence="4" id="KW-0808">Transferase</keyword>
<keyword evidence="10" id="KW-0812">Transmembrane</keyword>
<accession>A0A8J8C367</accession>
<dbReference type="InterPro" id="IPR003661">
    <property type="entry name" value="HisK_dim/P_dom"/>
</dbReference>
<dbReference type="Gene3D" id="6.10.340.10">
    <property type="match status" value="1"/>
</dbReference>
<sequence>MTGDDDGAHSRGRTADAPTGRTNEPERERTLRGRFRRVVPSVVRRNYAARLVVTLAVVALLVGAAGLTGYVQVRKAVEDDRTEMLTETATLRASSLGEWQSGVRAQARTFSGTPALGGGNGTDRRQALRRLTATSSSNVVEIHYVDVSGAQAVVAASAERSATERSVASMRPAWRPAVREAGASTDPTAVVPSAAYERDGRQAMAFASPVAGRDAVLLVVGTVDGRQLDGGAMGTTAVLDGAGDPVFPTAARDTERYAAHAGFETARGGATATGEAGDEAFAYAPVDGTPWVVVTAADRATLFGPSGVVGRTLAAVVALAVLSLGVAALVVSRETVTPLVRLRARIESIEDGNLGADLSTDREDEIGRLYDAVSDARDALAEQIRQAREAREMAEQSKRELERQNDRLDQFASTLSHDLRNPLTVARGHLELLSAQLTTLDGETDRAELQTHVEKVEGSHDRIESIIDDVLTLTREGESIEQTEEVALDTVARDAWENVDSGDATLEIAGNRSIRADRSRLLRGLENLFRNSVDHVGGDVTVEVGLLSDGFYVADDGPGIPESQLDEIFEYGHTTSEDGTGLGLSIVKTIAEAHGWRLYVDSTYEDGAMFVFSDVASGDDLDWSDSEFERVDVDD</sequence>
<feature type="region of interest" description="Disordered" evidence="9">
    <location>
        <begin position="1"/>
        <end position="31"/>
    </location>
</feature>
<keyword evidence="6" id="KW-0902">Two-component regulatory system</keyword>
<evidence type="ECO:0000256" key="8">
    <source>
        <dbReference type="SAM" id="Coils"/>
    </source>
</evidence>
<evidence type="ECO:0000313" key="14">
    <source>
        <dbReference type="Proteomes" id="UP000766550"/>
    </source>
</evidence>
<dbReference type="EMBL" id="JAHQXF010000001">
    <property type="protein sequence ID" value="MBV0922769.1"/>
    <property type="molecule type" value="Genomic_DNA"/>
</dbReference>
<dbReference type="PRINTS" id="PR00344">
    <property type="entry name" value="BCTRLSENSOR"/>
</dbReference>
<evidence type="ECO:0000256" key="2">
    <source>
        <dbReference type="ARBA" id="ARBA00012438"/>
    </source>
</evidence>
<dbReference type="InterPro" id="IPR005467">
    <property type="entry name" value="His_kinase_dom"/>
</dbReference>
<dbReference type="RefSeq" id="WP_162315943.1">
    <property type="nucleotide sequence ID" value="NZ_JAHQXF010000001.1"/>
</dbReference>
<dbReference type="InterPro" id="IPR003660">
    <property type="entry name" value="HAMP_dom"/>
</dbReference>
<dbReference type="PROSITE" id="PS50885">
    <property type="entry name" value="HAMP"/>
    <property type="match status" value="1"/>
</dbReference>
<feature type="domain" description="Histidine kinase" evidence="11">
    <location>
        <begin position="414"/>
        <end position="613"/>
    </location>
</feature>
<dbReference type="InterPro" id="IPR050736">
    <property type="entry name" value="Sensor_HK_Regulatory"/>
</dbReference>
<dbReference type="InterPro" id="IPR004358">
    <property type="entry name" value="Sig_transdc_His_kin-like_C"/>
</dbReference>
<dbReference type="SUPFAM" id="SSF158472">
    <property type="entry name" value="HAMP domain-like"/>
    <property type="match status" value="1"/>
</dbReference>
<dbReference type="GO" id="GO:0000155">
    <property type="term" value="F:phosphorelay sensor kinase activity"/>
    <property type="evidence" value="ECO:0007669"/>
    <property type="project" value="InterPro"/>
</dbReference>
<dbReference type="Gene3D" id="3.30.565.10">
    <property type="entry name" value="Histidine kinase-like ATPase, C-terminal domain"/>
    <property type="match status" value="1"/>
</dbReference>
<dbReference type="PANTHER" id="PTHR43711">
    <property type="entry name" value="TWO-COMPONENT HISTIDINE KINASE"/>
    <property type="match status" value="1"/>
</dbReference>
<keyword evidence="10" id="KW-0472">Membrane</keyword>
<dbReference type="SUPFAM" id="SSF55874">
    <property type="entry name" value="ATPase domain of HSP90 chaperone/DNA topoisomerase II/histidine kinase"/>
    <property type="match status" value="1"/>
</dbReference>
<dbReference type="OrthoDB" id="8127at2157"/>
<dbReference type="SMART" id="SM00304">
    <property type="entry name" value="HAMP"/>
    <property type="match status" value="1"/>
</dbReference>
<dbReference type="GO" id="GO:0016020">
    <property type="term" value="C:membrane"/>
    <property type="evidence" value="ECO:0007669"/>
    <property type="project" value="InterPro"/>
</dbReference>
<dbReference type="Gene3D" id="1.10.287.130">
    <property type="match status" value="1"/>
</dbReference>
<dbReference type="Pfam" id="PF00512">
    <property type="entry name" value="HisKA"/>
    <property type="match status" value="1"/>
</dbReference>
<evidence type="ECO:0000256" key="3">
    <source>
        <dbReference type="ARBA" id="ARBA00022553"/>
    </source>
</evidence>
<feature type="domain" description="HAMP" evidence="12">
    <location>
        <begin position="333"/>
        <end position="385"/>
    </location>
</feature>
<dbReference type="EC" id="2.7.13.3" evidence="2"/>
<keyword evidence="5" id="KW-0418">Kinase</keyword>
<evidence type="ECO:0000256" key="1">
    <source>
        <dbReference type="ARBA" id="ARBA00000085"/>
    </source>
</evidence>
<organism evidence="13 14">
    <name type="scientific">Haloarcula limicola</name>
    <dbReference type="NCBI Taxonomy" id="1429915"/>
    <lineage>
        <taxon>Archaea</taxon>
        <taxon>Methanobacteriati</taxon>
        <taxon>Methanobacteriota</taxon>
        <taxon>Stenosarchaea group</taxon>
        <taxon>Halobacteria</taxon>
        <taxon>Halobacteriales</taxon>
        <taxon>Haloarculaceae</taxon>
        <taxon>Haloarcula</taxon>
    </lineage>
</organism>
<evidence type="ECO:0000256" key="6">
    <source>
        <dbReference type="ARBA" id="ARBA00023012"/>
    </source>
</evidence>
<dbReference type="Pfam" id="PF02518">
    <property type="entry name" value="HATPase_c"/>
    <property type="match status" value="1"/>
</dbReference>
<keyword evidence="8" id="KW-0175">Coiled coil</keyword>
<comment type="catalytic activity">
    <reaction evidence="1">
        <text>ATP + protein L-histidine = ADP + protein N-phospho-L-histidine.</text>
        <dbReference type="EC" id="2.7.13.3"/>
    </reaction>
</comment>
<reference evidence="13 14" key="1">
    <citation type="submission" date="2021-06" db="EMBL/GenBank/DDBJ databases">
        <title>New haloarchaea isolates fom saline soil.</title>
        <authorList>
            <person name="Duran-Viseras A."/>
            <person name="Sanchez-Porro C.S."/>
            <person name="Ventosa A."/>
        </authorList>
    </citation>
    <scope>NUCLEOTIDE SEQUENCE [LARGE SCALE GENOMIC DNA]</scope>
    <source>
        <strain evidence="13 14">JCM 183640</strain>
    </source>
</reference>
<keyword evidence="10" id="KW-1133">Transmembrane helix</keyword>
<dbReference type="Proteomes" id="UP000766550">
    <property type="component" value="Unassembled WGS sequence"/>
</dbReference>
<dbReference type="InterPro" id="IPR036097">
    <property type="entry name" value="HisK_dim/P_sf"/>
</dbReference>
<protein>
    <recommendedName>
        <fullName evidence="2">histidine kinase</fullName>
        <ecNumber evidence="2">2.7.13.3</ecNumber>
    </recommendedName>
</protein>
<proteinExistence type="predicted"/>
<dbReference type="InterPro" id="IPR036890">
    <property type="entry name" value="HATPase_C_sf"/>
</dbReference>
<evidence type="ECO:0000259" key="12">
    <source>
        <dbReference type="PROSITE" id="PS50885"/>
    </source>
</evidence>
<comment type="caution">
    <text evidence="13">The sequence shown here is derived from an EMBL/GenBank/DDBJ whole genome shotgun (WGS) entry which is preliminary data.</text>
</comment>
<keyword evidence="3" id="KW-0597">Phosphoprotein</keyword>
<dbReference type="InterPro" id="IPR003594">
    <property type="entry name" value="HATPase_dom"/>
</dbReference>
<gene>
    <name evidence="13" type="ORF">KTS45_01015</name>
</gene>
<evidence type="ECO:0000256" key="4">
    <source>
        <dbReference type="ARBA" id="ARBA00022679"/>
    </source>
</evidence>
<evidence type="ECO:0000256" key="9">
    <source>
        <dbReference type="SAM" id="MobiDB-lite"/>
    </source>
</evidence>
<dbReference type="CDD" id="cd00075">
    <property type="entry name" value="HATPase"/>
    <property type="match status" value="1"/>
</dbReference>